<reference evidence="1" key="1">
    <citation type="submission" date="2022-06" db="EMBL/GenBank/DDBJ databases">
        <title>Complete genome sequence of Streptomyces nigrescens HEK616.</title>
        <authorList>
            <person name="Asamizu S."/>
            <person name="Onaka H."/>
        </authorList>
    </citation>
    <scope>NUCLEOTIDE SEQUENCE</scope>
    <source>
        <strain evidence="1">HEK616</strain>
    </source>
</reference>
<gene>
    <name evidence="1" type="ORF">HEK616_34760</name>
</gene>
<evidence type="ECO:0000313" key="1">
    <source>
        <dbReference type="EMBL" id="BDM69989.1"/>
    </source>
</evidence>
<evidence type="ECO:0000313" key="2">
    <source>
        <dbReference type="Proteomes" id="UP001059597"/>
    </source>
</evidence>
<proteinExistence type="predicted"/>
<keyword evidence="2" id="KW-1185">Reference proteome</keyword>
<name>A0ABM7ZUD8_STRNI</name>
<dbReference type="RefSeq" id="WP_261953810.1">
    <property type="nucleotide sequence ID" value="NZ_AP026073.1"/>
</dbReference>
<accession>A0ABM7ZUD8</accession>
<sequence>MQTSESLLDRLKADPEAAQLADFPFEFDTLVAAFGPLTHVEPVRLASGAPLDPIAKDHGGGTYFLCGEGDDEDRPVLFADSEGSAGLIGTNLRDALLLLIGLPCADEALHWEREGRTMDEQALRALRDDDDAEYIEAAELEDLPGMRAELLDRLGLAPLPPLTWLLERARAAAALDPEYVLINEHGNAYRQD</sequence>
<dbReference type="EMBL" id="AP026073">
    <property type="protein sequence ID" value="BDM69989.1"/>
    <property type="molecule type" value="Genomic_DNA"/>
</dbReference>
<organism evidence="1 2">
    <name type="scientific">Streptomyces nigrescens</name>
    <dbReference type="NCBI Taxonomy" id="1920"/>
    <lineage>
        <taxon>Bacteria</taxon>
        <taxon>Bacillati</taxon>
        <taxon>Actinomycetota</taxon>
        <taxon>Actinomycetes</taxon>
        <taxon>Kitasatosporales</taxon>
        <taxon>Streptomycetaceae</taxon>
        <taxon>Streptomyces</taxon>
    </lineage>
</organism>
<dbReference type="Proteomes" id="UP001059597">
    <property type="component" value="Chromosome"/>
</dbReference>
<protein>
    <submittedName>
        <fullName evidence="1">Uncharacterized protein</fullName>
    </submittedName>
</protein>